<keyword evidence="1" id="KW-1133">Transmembrane helix</keyword>
<feature type="transmembrane region" description="Helical" evidence="1">
    <location>
        <begin position="152"/>
        <end position="178"/>
    </location>
</feature>
<feature type="transmembrane region" description="Helical" evidence="1">
    <location>
        <begin position="253"/>
        <end position="274"/>
    </location>
</feature>
<keyword evidence="1" id="KW-0472">Membrane</keyword>
<feature type="transmembrane region" description="Helical" evidence="1">
    <location>
        <begin position="212"/>
        <end position="233"/>
    </location>
</feature>
<sequence length="654" mass="77462">MKWFKITLDGTILLLISTLLFLYTYKENEQSLPNSKYLVEVTEWNHKYNKQDIFNTITKFAEKEHIAIYKVMPNYQNKKINKDIYVFNPTQQTSIHSFNSTQKYNYINEQALIKRDVKGDYIITDHLFNDKELKGILKSKGVTIETYHLDRVMMVIGFITEMNLTIPIIALLLVYLLYYIYDKNIHFKEYAVKALHGYTLPKMIFENFGLKSTYWIILFIIQVIITNTILLLLNYNGNLKLYMIRLSVITGTFILIISLINLWTYLILLNLNIANMIKGEQHFKTIRLINTFTKGILLALLAIVIIQNMVVITDLNKIKETEKYWKILDDYYAIEFAPSAGNEDVQNKRMIASHQLIKDSEKHNNTILVKVNNPQSVKNNYSPYEGNVMFVNQTFWKLYNKYYQTGLSLPDNKNMVEILLPNQYRYSLKDVKKEYQEWFHTLKDKHNKDGKLNISLTSRDNYHIFSFNNREIKDLMLISAPIIINVQSTDLWDDFYYAMTSQGGYLFKDYDALVKSIKKYNLENDVSGVTNYKDIIMEEYRDNNIKLVIYLFSEMIIAITTVIIIIFDVKYYFDQNKKRILIEKIHGYSPLRSNYKYLWVSNLFLIFVGLLTYYCFSSLYLMPIFSLLIVFQLLLQLFTLRHFEKQSHQVIKEL</sequence>
<evidence type="ECO:0000313" key="3">
    <source>
        <dbReference type="Proteomes" id="UP000240717"/>
    </source>
</evidence>
<feature type="transmembrane region" description="Helical" evidence="1">
    <location>
        <begin position="295"/>
        <end position="313"/>
    </location>
</feature>
<gene>
    <name evidence="2" type="ORF">BU085_11140</name>
</gene>
<dbReference type="Proteomes" id="UP000240717">
    <property type="component" value="Unassembled WGS sequence"/>
</dbReference>
<reference evidence="2 3" key="1">
    <citation type="journal article" date="2016" name="Front. Microbiol.">
        <title>Comprehensive Phylogenetic Analysis of Bovine Non-aureus Staphylococci Species Based on Whole-Genome Sequencing.</title>
        <authorList>
            <person name="Naushad S."/>
            <person name="Barkema H.W."/>
            <person name="Luby C."/>
            <person name="Condas L.A."/>
            <person name="Nobrega D.B."/>
            <person name="Carson D.A."/>
            <person name="De Buck J."/>
        </authorList>
    </citation>
    <scope>NUCLEOTIDE SEQUENCE [LARGE SCALE GENOMIC DNA]</scope>
    <source>
        <strain evidence="2 3">SNUC 2993</strain>
    </source>
</reference>
<protein>
    <recommendedName>
        <fullName evidence="4">Bacteriocin-associated integral membrane family protein</fullName>
    </recommendedName>
</protein>
<dbReference type="Pfam" id="PF07242">
    <property type="entry name" value="DUF1430"/>
    <property type="match status" value="1"/>
</dbReference>
<dbReference type="NCBIfam" id="TIGR01654">
    <property type="entry name" value="bact_immun_7tm"/>
    <property type="match status" value="1"/>
</dbReference>
<dbReference type="InterPro" id="IPR006541">
    <property type="entry name" value="Bacteriocin_ass"/>
</dbReference>
<name>A0A2T4PY22_STAWA</name>
<evidence type="ECO:0000313" key="2">
    <source>
        <dbReference type="EMBL" id="PTI49822.1"/>
    </source>
</evidence>
<dbReference type="RefSeq" id="WP_107532613.1">
    <property type="nucleotide sequence ID" value="NZ_PZEV01000048.1"/>
</dbReference>
<accession>A0A2T4PY22</accession>
<comment type="caution">
    <text evidence="2">The sequence shown here is derived from an EMBL/GenBank/DDBJ whole genome shotgun (WGS) entry which is preliminary data.</text>
</comment>
<evidence type="ECO:0000256" key="1">
    <source>
        <dbReference type="SAM" id="Phobius"/>
    </source>
</evidence>
<organism evidence="2 3">
    <name type="scientific">Staphylococcus warneri</name>
    <dbReference type="NCBI Taxonomy" id="1292"/>
    <lineage>
        <taxon>Bacteria</taxon>
        <taxon>Bacillati</taxon>
        <taxon>Bacillota</taxon>
        <taxon>Bacilli</taxon>
        <taxon>Bacillales</taxon>
        <taxon>Staphylococcaceae</taxon>
        <taxon>Staphylococcus</taxon>
    </lineage>
</organism>
<feature type="transmembrane region" description="Helical" evidence="1">
    <location>
        <begin position="547"/>
        <end position="573"/>
    </location>
</feature>
<feature type="transmembrane region" description="Helical" evidence="1">
    <location>
        <begin position="7"/>
        <end position="25"/>
    </location>
</feature>
<feature type="transmembrane region" description="Helical" evidence="1">
    <location>
        <begin position="620"/>
        <end position="640"/>
    </location>
</feature>
<evidence type="ECO:0008006" key="4">
    <source>
        <dbReference type="Google" id="ProtNLM"/>
    </source>
</evidence>
<dbReference type="AlphaFoldDB" id="A0A2T4PY22"/>
<keyword evidence="1" id="KW-0812">Transmembrane</keyword>
<dbReference type="EMBL" id="PZEV01000048">
    <property type="protein sequence ID" value="PTI49822.1"/>
    <property type="molecule type" value="Genomic_DNA"/>
</dbReference>
<feature type="transmembrane region" description="Helical" evidence="1">
    <location>
        <begin position="594"/>
        <end position="614"/>
    </location>
</feature>
<proteinExistence type="predicted"/>